<dbReference type="OrthoDB" id="9799835at2"/>
<dbReference type="SUPFAM" id="SSF47729">
    <property type="entry name" value="IHF-like DNA-binding proteins"/>
    <property type="match status" value="1"/>
</dbReference>
<comment type="function">
    <text evidence="1">Histone-like DNA-binding protein which is capable of wrapping DNA to stabilize it, and thus to prevent its denaturation under extreme environmental conditions.</text>
</comment>
<dbReference type="STRING" id="1121391.SAMN02745206_03519"/>
<dbReference type="GO" id="GO:0003677">
    <property type="term" value="F:DNA binding"/>
    <property type="evidence" value="ECO:0007669"/>
    <property type="project" value="UniProtKB-KW"/>
</dbReference>
<evidence type="ECO:0000256" key="2">
    <source>
        <dbReference type="ARBA" id="ARBA00010529"/>
    </source>
</evidence>
<evidence type="ECO:0000256" key="4">
    <source>
        <dbReference type="ARBA" id="ARBA00023125"/>
    </source>
</evidence>
<dbReference type="InterPro" id="IPR010992">
    <property type="entry name" value="IHF-like_DNA-bd_dom_sf"/>
</dbReference>
<dbReference type="PANTHER" id="PTHR33175:SF3">
    <property type="entry name" value="DNA-BINDING PROTEIN HU-BETA"/>
    <property type="match status" value="1"/>
</dbReference>
<organism evidence="6 7">
    <name type="scientific">Desulfacinum infernum DSM 9756</name>
    <dbReference type="NCBI Taxonomy" id="1121391"/>
    <lineage>
        <taxon>Bacteria</taxon>
        <taxon>Pseudomonadati</taxon>
        <taxon>Thermodesulfobacteriota</taxon>
        <taxon>Syntrophobacteria</taxon>
        <taxon>Syntrophobacterales</taxon>
        <taxon>Syntrophobacteraceae</taxon>
        <taxon>Desulfacinum</taxon>
    </lineage>
</organism>
<dbReference type="GO" id="GO:0006270">
    <property type="term" value="P:DNA replication initiation"/>
    <property type="evidence" value="ECO:0007669"/>
    <property type="project" value="UniProtKB-ARBA"/>
</dbReference>
<dbReference type="GO" id="GO:1990178">
    <property type="term" value="C:HU-DNA complex"/>
    <property type="evidence" value="ECO:0007669"/>
    <property type="project" value="UniProtKB-ARBA"/>
</dbReference>
<keyword evidence="3" id="KW-0226">DNA condensation</keyword>
<evidence type="ECO:0000256" key="3">
    <source>
        <dbReference type="ARBA" id="ARBA00023067"/>
    </source>
</evidence>
<dbReference type="PANTHER" id="PTHR33175">
    <property type="entry name" value="DNA-BINDING PROTEIN HU"/>
    <property type="match status" value="1"/>
</dbReference>
<dbReference type="GO" id="GO:0005829">
    <property type="term" value="C:cytosol"/>
    <property type="evidence" value="ECO:0007669"/>
    <property type="project" value="UniProtKB-ARBA"/>
</dbReference>
<evidence type="ECO:0000256" key="5">
    <source>
        <dbReference type="RuleBase" id="RU003939"/>
    </source>
</evidence>
<sequence length="90" mass="9343">MTKADLVAKMADDAGITKAAAEKALNSFVDAVTETLAKGDKVTLVGFGTFSVAERASREGRNPRTGEAITIAASKVVKFKAGSKLKDAVQ</sequence>
<dbReference type="Proteomes" id="UP000184076">
    <property type="component" value="Unassembled WGS sequence"/>
</dbReference>
<reference evidence="7" key="1">
    <citation type="submission" date="2016-11" db="EMBL/GenBank/DDBJ databases">
        <authorList>
            <person name="Varghese N."/>
            <person name="Submissions S."/>
        </authorList>
    </citation>
    <scope>NUCLEOTIDE SEQUENCE [LARGE SCALE GENOMIC DNA]</scope>
    <source>
        <strain evidence="7">DSM 9756</strain>
    </source>
</reference>
<dbReference type="InterPro" id="IPR020816">
    <property type="entry name" value="Histone-like_DNA-bd_CS"/>
</dbReference>
<dbReference type="SMART" id="SM00411">
    <property type="entry name" value="BHL"/>
    <property type="match status" value="1"/>
</dbReference>
<dbReference type="FunFam" id="4.10.520.10:FF:000001">
    <property type="entry name" value="DNA-binding protein HU"/>
    <property type="match status" value="1"/>
</dbReference>
<dbReference type="RefSeq" id="WP_073041847.1">
    <property type="nucleotide sequence ID" value="NZ_FQVB01000052.1"/>
</dbReference>
<dbReference type="Gene3D" id="4.10.520.10">
    <property type="entry name" value="IHF-like DNA-binding proteins"/>
    <property type="match status" value="1"/>
</dbReference>
<evidence type="ECO:0000313" key="7">
    <source>
        <dbReference type="Proteomes" id="UP000184076"/>
    </source>
</evidence>
<dbReference type="EMBL" id="FQVB01000052">
    <property type="protein sequence ID" value="SHG23648.1"/>
    <property type="molecule type" value="Genomic_DNA"/>
</dbReference>
<dbReference type="InterPro" id="IPR000119">
    <property type="entry name" value="Hist_DNA-bd"/>
</dbReference>
<comment type="similarity">
    <text evidence="2 5">Belongs to the bacterial histone-like protein family.</text>
</comment>
<gene>
    <name evidence="6" type="ORF">SAMN02745206_03519</name>
</gene>
<evidence type="ECO:0000256" key="1">
    <source>
        <dbReference type="ARBA" id="ARBA00003819"/>
    </source>
</evidence>
<protein>
    <submittedName>
        <fullName evidence="6">DNA-binding protein HU-beta</fullName>
    </submittedName>
</protein>
<dbReference type="GO" id="GO:0042802">
    <property type="term" value="F:identical protein binding"/>
    <property type="evidence" value="ECO:0007669"/>
    <property type="project" value="UniProtKB-ARBA"/>
</dbReference>
<dbReference type="GO" id="GO:0030527">
    <property type="term" value="F:structural constituent of chromatin"/>
    <property type="evidence" value="ECO:0007669"/>
    <property type="project" value="InterPro"/>
</dbReference>
<name>A0A1M5I5P1_9BACT</name>
<keyword evidence="4 6" id="KW-0238">DNA-binding</keyword>
<dbReference type="GO" id="GO:0006351">
    <property type="term" value="P:DNA-templated transcription"/>
    <property type="evidence" value="ECO:0007669"/>
    <property type="project" value="UniProtKB-ARBA"/>
</dbReference>
<proteinExistence type="inferred from homology"/>
<dbReference type="PROSITE" id="PS00045">
    <property type="entry name" value="HISTONE_LIKE"/>
    <property type="match status" value="1"/>
</dbReference>
<dbReference type="PRINTS" id="PR01727">
    <property type="entry name" value="DNABINDINGHU"/>
</dbReference>
<dbReference type="CDD" id="cd13831">
    <property type="entry name" value="HU"/>
    <property type="match status" value="1"/>
</dbReference>
<dbReference type="GO" id="GO:1990103">
    <property type="term" value="C:DnaA-HU complex"/>
    <property type="evidence" value="ECO:0007669"/>
    <property type="project" value="UniProtKB-ARBA"/>
</dbReference>
<dbReference type="AlphaFoldDB" id="A0A1M5I5P1"/>
<dbReference type="GO" id="GO:0030261">
    <property type="term" value="P:chromosome condensation"/>
    <property type="evidence" value="ECO:0007669"/>
    <property type="project" value="UniProtKB-KW"/>
</dbReference>
<dbReference type="Pfam" id="PF00216">
    <property type="entry name" value="Bac_DNA_binding"/>
    <property type="match status" value="1"/>
</dbReference>
<accession>A0A1M5I5P1</accession>
<evidence type="ECO:0000313" key="6">
    <source>
        <dbReference type="EMBL" id="SHG23648.1"/>
    </source>
</evidence>
<keyword evidence="7" id="KW-1185">Reference proteome</keyword>